<sequence>MKTLVMSQELNDRPVNDEATSANSMVVNLVKCVERRAASIHYSEVHDGSPRTQACTLP</sequence>
<organism evidence="1 2">
    <name type="scientific">Agrobacterium tumefaciens str. Kerr 14</name>
    <dbReference type="NCBI Taxonomy" id="1183424"/>
    <lineage>
        <taxon>Bacteria</taxon>
        <taxon>Pseudomonadati</taxon>
        <taxon>Pseudomonadota</taxon>
        <taxon>Alphaproteobacteria</taxon>
        <taxon>Hyphomicrobiales</taxon>
        <taxon>Rhizobiaceae</taxon>
        <taxon>Rhizobium/Agrobacterium group</taxon>
        <taxon>Agrobacterium</taxon>
        <taxon>Agrobacterium tumefaciens complex</taxon>
    </lineage>
</organism>
<protein>
    <submittedName>
        <fullName evidence="1">Uncharacterized protein</fullName>
    </submittedName>
</protein>
<name>A0A1S7SAL3_AGRTU</name>
<dbReference type="EMBL" id="FBWC01000036">
    <property type="protein sequence ID" value="CUX65436.1"/>
    <property type="molecule type" value="Genomic_DNA"/>
</dbReference>
<accession>A0A1S7SAL3</accession>
<gene>
    <name evidence="1" type="ORF">AGR4C_pa50021</name>
</gene>
<dbReference type="AlphaFoldDB" id="A0A1S7SAL3"/>
<dbReference type="Proteomes" id="UP000191897">
    <property type="component" value="Unassembled WGS sequence"/>
</dbReference>
<evidence type="ECO:0000313" key="2">
    <source>
        <dbReference type="Proteomes" id="UP000191897"/>
    </source>
</evidence>
<evidence type="ECO:0000313" key="1">
    <source>
        <dbReference type="EMBL" id="CUX65436.1"/>
    </source>
</evidence>
<proteinExistence type="predicted"/>
<reference evidence="1 2" key="1">
    <citation type="submission" date="2016-01" db="EMBL/GenBank/DDBJ databases">
        <authorList>
            <person name="Oliw E.H."/>
        </authorList>
    </citation>
    <scope>NUCLEOTIDE SEQUENCE [LARGE SCALE GENOMIC DNA]</scope>
    <source>
        <strain evidence="1 2">Kerr 14</strain>
    </source>
</reference>